<feature type="transmembrane region" description="Helical" evidence="5">
    <location>
        <begin position="218"/>
        <end position="247"/>
    </location>
</feature>
<proteinExistence type="predicted"/>
<dbReference type="PROSITE" id="PS50893">
    <property type="entry name" value="ABC_TRANSPORTER_2"/>
    <property type="match status" value="1"/>
</dbReference>
<keyword evidence="4 5" id="KW-0472">Membrane</keyword>
<dbReference type="KEGG" id="mri:Mal4_53730"/>
<feature type="transmembrane region" description="Helical" evidence="5">
    <location>
        <begin position="128"/>
        <end position="148"/>
    </location>
</feature>
<dbReference type="Proteomes" id="UP000320496">
    <property type="component" value="Chromosome"/>
</dbReference>
<dbReference type="InterPro" id="IPR011527">
    <property type="entry name" value="ABC1_TM_dom"/>
</dbReference>
<evidence type="ECO:0000313" key="9">
    <source>
        <dbReference type="Proteomes" id="UP000320496"/>
    </source>
</evidence>
<keyword evidence="8" id="KW-0067">ATP-binding</keyword>
<comment type="subcellular location">
    <subcellularLocation>
        <location evidence="1">Cell membrane</location>
        <topology evidence="1">Multi-pass membrane protein</topology>
    </subcellularLocation>
</comment>
<dbReference type="InterPro" id="IPR003439">
    <property type="entry name" value="ABC_transporter-like_ATP-bd"/>
</dbReference>
<evidence type="ECO:0000256" key="2">
    <source>
        <dbReference type="ARBA" id="ARBA00022692"/>
    </source>
</evidence>
<dbReference type="GO" id="GO:0005886">
    <property type="term" value="C:plasma membrane"/>
    <property type="evidence" value="ECO:0007669"/>
    <property type="project" value="UniProtKB-SubCell"/>
</dbReference>
<name>A0A517ZEW1_9PLAN</name>
<evidence type="ECO:0000259" key="6">
    <source>
        <dbReference type="PROSITE" id="PS50893"/>
    </source>
</evidence>
<evidence type="ECO:0000256" key="5">
    <source>
        <dbReference type="SAM" id="Phobius"/>
    </source>
</evidence>
<dbReference type="OrthoDB" id="9762778at2"/>
<dbReference type="EC" id="3.6.3.-" evidence="8"/>
<feature type="domain" description="ABC transporter" evidence="6">
    <location>
        <begin position="411"/>
        <end position="644"/>
    </location>
</feature>
<dbReference type="RefSeq" id="WP_145372237.1">
    <property type="nucleotide sequence ID" value="NZ_CP036275.1"/>
</dbReference>
<keyword evidence="2 5" id="KW-0812">Transmembrane</keyword>
<evidence type="ECO:0000256" key="3">
    <source>
        <dbReference type="ARBA" id="ARBA00022989"/>
    </source>
</evidence>
<evidence type="ECO:0000313" key="8">
    <source>
        <dbReference type="EMBL" id="QDU41008.1"/>
    </source>
</evidence>
<keyword evidence="8" id="KW-0547">Nucleotide-binding</keyword>
<dbReference type="PANTHER" id="PTHR24221">
    <property type="entry name" value="ATP-BINDING CASSETTE SUB-FAMILY B"/>
    <property type="match status" value="1"/>
</dbReference>
<dbReference type="SUPFAM" id="SSF90123">
    <property type="entry name" value="ABC transporter transmembrane region"/>
    <property type="match status" value="1"/>
</dbReference>
<dbReference type="PROSITE" id="PS50929">
    <property type="entry name" value="ABC_TM1F"/>
    <property type="match status" value="1"/>
</dbReference>
<dbReference type="AlphaFoldDB" id="A0A517ZEW1"/>
<dbReference type="GO" id="GO:0034040">
    <property type="term" value="F:ATPase-coupled lipid transmembrane transporter activity"/>
    <property type="evidence" value="ECO:0007669"/>
    <property type="project" value="TreeGrafter"/>
</dbReference>
<dbReference type="InterPro" id="IPR027417">
    <property type="entry name" value="P-loop_NTPase"/>
</dbReference>
<feature type="transmembrane region" description="Helical" evidence="5">
    <location>
        <begin position="346"/>
        <end position="365"/>
    </location>
</feature>
<evidence type="ECO:0000259" key="7">
    <source>
        <dbReference type="PROSITE" id="PS50929"/>
    </source>
</evidence>
<dbReference type="EMBL" id="CP036275">
    <property type="protein sequence ID" value="QDU41008.1"/>
    <property type="molecule type" value="Genomic_DNA"/>
</dbReference>
<reference evidence="8 9" key="1">
    <citation type="submission" date="2019-02" db="EMBL/GenBank/DDBJ databases">
        <title>Deep-cultivation of Planctomycetes and their phenomic and genomic characterization uncovers novel biology.</title>
        <authorList>
            <person name="Wiegand S."/>
            <person name="Jogler M."/>
            <person name="Boedeker C."/>
            <person name="Pinto D."/>
            <person name="Vollmers J."/>
            <person name="Rivas-Marin E."/>
            <person name="Kohn T."/>
            <person name="Peeters S.H."/>
            <person name="Heuer A."/>
            <person name="Rast P."/>
            <person name="Oberbeckmann S."/>
            <person name="Bunk B."/>
            <person name="Jeske O."/>
            <person name="Meyerdierks A."/>
            <person name="Storesund J.E."/>
            <person name="Kallscheuer N."/>
            <person name="Luecker S."/>
            <person name="Lage O.M."/>
            <person name="Pohl T."/>
            <person name="Merkel B.J."/>
            <person name="Hornburger P."/>
            <person name="Mueller R.-W."/>
            <person name="Bruemmer F."/>
            <person name="Labrenz M."/>
            <person name="Spormann A.M."/>
            <person name="Op den Camp H."/>
            <person name="Overmann J."/>
            <person name="Amann R."/>
            <person name="Jetten M.S.M."/>
            <person name="Mascher T."/>
            <person name="Medema M.H."/>
            <person name="Devos D.P."/>
            <person name="Kaster A.-K."/>
            <person name="Ovreas L."/>
            <person name="Rohde M."/>
            <person name="Galperin M.Y."/>
            <person name="Jogler C."/>
        </authorList>
    </citation>
    <scope>NUCLEOTIDE SEQUENCE [LARGE SCALE GENOMIC DNA]</scope>
    <source>
        <strain evidence="8 9">Mal4</strain>
    </source>
</reference>
<dbReference type="Gene3D" id="1.20.1560.10">
    <property type="entry name" value="ABC transporter type 1, transmembrane domain"/>
    <property type="match status" value="1"/>
</dbReference>
<dbReference type="Pfam" id="PF00664">
    <property type="entry name" value="ABC_membrane"/>
    <property type="match status" value="1"/>
</dbReference>
<keyword evidence="3 5" id="KW-1133">Transmembrane helix</keyword>
<dbReference type="InterPro" id="IPR036640">
    <property type="entry name" value="ABC1_TM_sf"/>
</dbReference>
<dbReference type="GO" id="GO:0005524">
    <property type="term" value="F:ATP binding"/>
    <property type="evidence" value="ECO:0007669"/>
    <property type="project" value="UniProtKB-KW"/>
</dbReference>
<sequence length="658" mass="73520">MTSNPSNAYHRILPRRTWWRRGGWAVALWSLVSGLTLCGLLLIATVLVDAASRHGRLTVPPDEVESFVAFLEETNAPGLPTAPAAGESLVMQNSGLLATAWMHRDQVFYRWLLPLTQRMAFLRDNSTALFAVIVVLTLLSLIHVAALARIRARGMRVAVQVSAHLRELLHRQVLRMGTSDLSDQEQQRPLELFTKEVDQVRDGVYAWVTRSARDGVTFLLLTVMLFVLDWRLALQCSVPVAIAWWIYNRGRERGLERRRLAESKAESELRLLAESLKKARLVRGYGMEDFEHERFETHLQRFTRDVAGGLRRQGWSRAGAVAIAILFVFLSVYLVMARGLTPTSPVAISTALFVLGTFALLAPLADSLWGLPAAYEQINRSGERIFRYLAQIPEVGQAVGAKFQEPVSKSIIFESVDYTRNGREILKNFDLRIPAGTVTALVSLDPLAPKAAGYLLPRFIEPTAGRILFDSEDVAWGTLESIRAETILIGGSDPCFTGTALENITCGDPRYSTQAAIDAAKRAHAHNFIQKLSQGYETALGEHGEQLDAGQAFRLSLARAILRNPAVMIIEEPAATLDDDTKALLDDTYNRIARDCTLIFLPSRLSTVRRCDQVALIHDGRIESLGPHAELVNRSDLYRHWEYVTFNTFRHFEPQPTS</sequence>
<dbReference type="GO" id="GO:0016887">
    <property type="term" value="F:ATP hydrolysis activity"/>
    <property type="evidence" value="ECO:0007669"/>
    <property type="project" value="InterPro"/>
</dbReference>
<dbReference type="PANTHER" id="PTHR24221:SF654">
    <property type="entry name" value="ATP-BINDING CASSETTE SUB-FAMILY B MEMBER 6"/>
    <property type="match status" value="1"/>
</dbReference>
<feature type="transmembrane region" description="Helical" evidence="5">
    <location>
        <begin position="24"/>
        <end position="48"/>
    </location>
</feature>
<dbReference type="Pfam" id="PF00005">
    <property type="entry name" value="ABC_tran"/>
    <property type="match status" value="1"/>
</dbReference>
<protein>
    <submittedName>
        <fullName evidence="8">Multidrug export ATP-binding/permease protein</fullName>
        <ecNumber evidence="8">3.6.3.-</ecNumber>
    </submittedName>
</protein>
<accession>A0A517ZEW1</accession>
<dbReference type="InterPro" id="IPR039421">
    <property type="entry name" value="Type_1_exporter"/>
</dbReference>
<gene>
    <name evidence="8" type="ORF">Mal4_53730</name>
</gene>
<organism evidence="8 9">
    <name type="scientific">Maioricimonas rarisocia</name>
    <dbReference type="NCBI Taxonomy" id="2528026"/>
    <lineage>
        <taxon>Bacteria</taxon>
        <taxon>Pseudomonadati</taxon>
        <taxon>Planctomycetota</taxon>
        <taxon>Planctomycetia</taxon>
        <taxon>Planctomycetales</taxon>
        <taxon>Planctomycetaceae</taxon>
        <taxon>Maioricimonas</taxon>
    </lineage>
</organism>
<keyword evidence="9" id="KW-1185">Reference proteome</keyword>
<dbReference type="Gene3D" id="3.40.50.300">
    <property type="entry name" value="P-loop containing nucleotide triphosphate hydrolases"/>
    <property type="match status" value="1"/>
</dbReference>
<evidence type="ECO:0000256" key="1">
    <source>
        <dbReference type="ARBA" id="ARBA00004651"/>
    </source>
</evidence>
<keyword evidence="8" id="KW-0378">Hydrolase</keyword>
<evidence type="ECO:0000256" key="4">
    <source>
        <dbReference type="ARBA" id="ARBA00023136"/>
    </source>
</evidence>
<dbReference type="SUPFAM" id="SSF52540">
    <property type="entry name" value="P-loop containing nucleoside triphosphate hydrolases"/>
    <property type="match status" value="1"/>
</dbReference>
<feature type="domain" description="ABC transmembrane type-1" evidence="7">
    <location>
        <begin position="107"/>
        <end position="380"/>
    </location>
</feature>
<dbReference type="GO" id="GO:0140359">
    <property type="term" value="F:ABC-type transporter activity"/>
    <property type="evidence" value="ECO:0007669"/>
    <property type="project" value="InterPro"/>
</dbReference>
<feature type="transmembrane region" description="Helical" evidence="5">
    <location>
        <begin position="320"/>
        <end position="340"/>
    </location>
</feature>